<reference evidence="4" key="1">
    <citation type="journal article" date="2019" name="Int. J. Syst. Evol. Microbiol.">
        <title>The Global Catalogue of Microorganisms (GCM) 10K type strain sequencing project: providing services to taxonomists for standard genome sequencing and annotation.</title>
        <authorList>
            <consortium name="The Broad Institute Genomics Platform"/>
            <consortium name="The Broad Institute Genome Sequencing Center for Infectious Disease"/>
            <person name="Wu L."/>
            <person name="Ma J."/>
        </authorList>
    </citation>
    <scope>NUCLEOTIDE SEQUENCE [LARGE SCALE GENOMIC DNA]</scope>
    <source>
        <strain evidence="4">KCTC 12848</strain>
    </source>
</reference>
<keyword evidence="4" id="KW-1185">Reference proteome</keyword>
<dbReference type="Proteomes" id="UP001595833">
    <property type="component" value="Unassembled WGS sequence"/>
</dbReference>
<evidence type="ECO:0000313" key="4">
    <source>
        <dbReference type="Proteomes" id="UP001595833"/>
    </source>
</evidence>
<feature type="region of interest" description="Disordered" evidence="1">
    <location>
        <begin position="24"/>
        <end position="48"/>
    </location>
</feature>
<comment type="caution">
    <text evidence="3">The sequence shown here is derived from an EMBL/GenBank/DDBJ whole genome shotgun (WGS) entry which is preliminary data.</text>
</comment>
<dbReference type="Pfam" id="PF04149">
    <property type="entry name" value="DUF397"/>
    <property type="match status" value="1"/>
</dbReference>
<dbReference type="EMBL" id="JBHSJB010000052">
    <property type="protein sequence ID" value="MFC5060070.1"/>
    <property type="molecule type" value="Genomic_DNA"/>
</dbReference>
<evidence type="ECO:0000259" key="2">
    <source>
        <dbReference type="Pfam" id="PF04149"/>
    </source>
</evidence>
<name>A0ABV9YEV6_9PSEU</name>
<dbReference type="RefSeq" id="WP_380648857.1">
    <property type="nucleotide sequence ID" value="NZ_JBHSJB010000052.1"/>
</dbReference>
<organism evidence="3 4">
    <name type="scientific">Saccharothrix xinjiangensis</name>
    <dbReference type="NCBI Taxonomy" id="204798"/>
    <lineage>
        <taxon>Bacteria</taxon>
        <taxon>Bacillati</taxon>
        <taxon>Actinomycetota</taxon>
        <taxon>Actinomycetes</taxon>
        <taxon>Pseudonocardiales</taxon>
        <taxon>Pseudonocardiaceae</taxon>
        <taxon>Saccharothrix</taxon>
    </lineage>
</organism>
<evidence type="ECO:0000313" key="3">
    <source>
        <dbReference type="EMBL" id="MFC5060070.1"/>
    </source>
</evidence>
<proteinExistence type="predicted"/>
<evidence type="ECO:0000256" key="1">
    <source>
        <dbReference type="SAM" id="MobiDB-lite"/>
    </source>
</evidence>
<feature type="domain" description="DUF397" evidence="2">
    <location>
        <begin position="44"/>
        <end position="91"/>
    </location>
</feature>
<accession>A0ABV9YEV6</accession>
<dbReference type="InterPro" id="IPR007278">
    <property type="entry name" value="DUF397"/>
</dbReference>
<protein>
    <submittedName>
        <fullName evidence="3">DUF397 domain-containing protein</fullName>
    </submittedName>
</protein>
<gene>
    <name evidence="3" type="ORF">ACFPFM_40705</name>
</gene>
<sequence length="92" mass="9607">MRAAPERCFVANRPVWTVLFLAGSSAAGGPGRPKPLRRRGAVHQSSASGSHDCVEVALAADAALVRHSRNIAGTPLCFSSAAWAAFLGSLRH</sequence>